<accession>A0AAC8Q5A6</accession>
<evidence type="ECO:0000256" key="11">
    <source>
        <dbReference type="PIRSR" id="PIRSR604723-51"/>
    </source>
</evidence>
<dbReference type="Gene3D" id="3.90.1150.10">
    <property type="entry name" value="Aspartate Aminotransferase, domain 1"/>
    <property type="match status" value="1"/>
</dbReference>
<keyword evidence="16" id="KW-1185">Reference proteome</keyword>
<dbReference type="InterPro" id="IPR001917">
    <property type="entry name" value="Aminotrans_II_pyridoxalP_BS"/>
</dbReference>
<dbReference type="InterPro" id="IPR004723">
    <property type="entry name" value="AONS_Archaea/Proteobacteria"/>
</dbReference>
<evidence type="ECO:0000256" key="4">
    <source>
        <dbReference type="ARBA" id="ARBA00011738"/>
    </source>
</evidence>
<evidence type="ECO:0000256" key="5">
    <source>
        <dbReference type="ARBA" id="ARBA00013187"/>
    </source>
</evidence>
<feature type="modified residue" description="N6-(pyridoxal phosphate)lysine" evidence="11">
    <location>
        <position position="241"/>
    </location>
</feature>
<comment type="subunit">
    <text evidence="4">Homodimer.</text>
</comment>
<dbReference type="CDD" id="cd06454">
    <property type="entry name" value="KBL_like"/>
    <property type="match status" value="1"/>
</dbReference>
<comment type="similarity">
    <text evidence="3">Belongs to the class-II pyridoxal-phosphate-dependent aminotransferase family. BioF subfamily.</text>
</comment>
<evidence type="ECO:0000256" key="3">
    <source>
        <dbReference type="ARBA" id="ARBA00010008"/>
    </source>
</evidence>
<dbReference type="SUPFAM" id="SSF53383">
    <property type="entry name" value="PLP-dependent transferases"/>
    <property type="match status" value="1"/>
</dbReference>
<evidence type="ECO:0000259" key="12">
    <source>
        <dbReference type="Pfam" id="PF00155"/>
    </source>
</evidence>
<evidence type="ECO:0000256" key="7">
    <source>
        <dbReference type="ARBA" id="ARBA00022756"/>
    </source>
</evidence>
<dbReference type="GO" id="GO:0009102">
    <property type="term" value="P:biotin biosynthetic process"/>
    <property type="evidence" value="ECO:0007669"/>
    <property type="project" value="UniProtKB-UniRule"/>
</dbReference>
<evidence type="ECO:0000256" key="2">
    <source>
        <dbReference type="ARBA" id="ARBA00004746"/>
    </source>
</evidence>
<gene>
    <name evidence="13" type="ORF">AA314_02520</name>
    <name evidence="14" type="ORF">ATI61_112157</name>
</gene>
<dbReference type="GO" id="GO:0008710">
    <property type="term" value="F:8-amino-7-oxononanoate synthase activity"/>
    <property type="evidence" value="ECO:0007669"/>
    <property type="project" value="UniProtKB-UniRule"/>
</dbReference>
<dbReference type="InterPro" id="IPR015424">
    <property type="entry name" value="PyrdxlP-dep_Trfase"/>
</dbReference>
<dbReference type="InterPro" id="IPR004839">
    <property type="entry name" value="Aminotransferase_I/II_large"/>
</dbReference>
<keyword evidence="6" id="KW-0808">Transferase</keyword>
<dbReference type="InterPro" id="IPR022834">
    <property type="entry name" value="AONS_Proteobacteria"/>
</dbReference>
<evidence type="ECO:0000313" key="15">
    <source>
        <dbReference type="Proteomes" id="UP000035579"/>
    </source>
</evidence>
<name>A0AAC8Q5A6_9BACT</name>
<dbReference type="InterPro" id="IPR015422">
    <property type="entry name" value="PyrdxlP-dep_Trfase_small"/>
</dbReference>
<protein>
    <recommendedName>
        <fullName evidence="5 10">8-amino-7-oxononanoate synthase</fullName>
        <ecNumber evidence="5 10">2.3.1.47</ecNumber>
    </recommendedName>
</protein>
<comment type="cofactor">
    <cofactor evidence="1 11">
        <name>pyridoxal 5'-phosphate</name>
        <dbReference type="ChEBI" id="CHEBI:597326"/>
    </cofactor>
</comment>
<dbReference type="InterPro" id="IPR050087">
    <property type="entry name" value="AON_synthase_class-II"/>
</dbReference>
<dbReference type="PANTHER" id="PTHR13693:SF100">
    <property type="entry name" value="8-AMINO-7-OXONONANOATE SYNTHASE"/>
    <property type="match status" value="1"/>
</dbReference>
<dbReference type="EMBL" id="QUMU01000012">
    <property type="protein sequence ID" value="REG26062.1"/>
    <property type="molecule type" value="Genomic_DNA"/>
</dbReference>
<dbReference type="GO" id="GO:0030170">
    <property type="term" value="F:pyridoxal phosphate binding"/>
    <property type="evidence" value="ECO:0007669"/>
    <property type="project" value="InterPro"/>
</dbReference>
<dbReference type="AlphaFoldDB" id="A0AAC8Q5A6"/>
<evidence type="ECO:0000313" key="13">
    <source>
        <dbReference type="EMBL" id="AKJ00894.1"/>
    </source>
</evidence>
<dbReference type="PROSITE" id="PS00599">
    <property type="entry name" value="AA_TRANSFER_CLASS_2"/>
    <property type="match status" value="1"/>
</dbReference>
<organism evidence="13 15">
    <name type="scientific">Archangium gephyra</name>
    <dbReference type="NCBI Taxonomy" id="48"/>
    <lineage>
        <taxon>Bacteria</taxon>
        <taxon>Pseudomonadati</taxon>
        <taxon>Myxococcota</taxon>
        <taxon>Myxococcia</taxon>
        <taxon>Myxococcales</taxon>
        <taxon>Cystobacterineae</taxon>
        <taxon>Archangiaceae</taxon>
        <taxon>Archangium</taxon>
    </lineage>
</organism>
<sequence>MGATVATGWALADMDSLSSRGLKRFLEPLDSPQGPLVRVGGETLVNFSSNDYLGLAASPSVRAAAIAALESHGVGSGASRLVVGDTTVHQRLEARLAAFERAEAALLFNSGYAANVGTLQALVGPEDAVFSDALNHASLIDGCRLSRARTVVYPHADVEALDRALASTPARRRLVVTDTVFSMDGDHAPLRELVGVCRAHGAALLVDEAHATGVLGSRGAGLCEELGLSDAVDVRMGTLSKAFGVLGAYICASRPVVELVLNRARPLVFSTALPAALCAAAGAAVDIVEHDDALRARLWRNIRRFSQGLRSLGFAAEPRSAIFPVIVGEPGLAVSAARALRSKGLLVKAIRPPTVPEGTSRLRFCLSAAHTEGHVDLALEGLRSLRL</sequence>
<reference evidence="14 16" key="2">
    <citation type="submission" date="2018-08" db="EMBL/GenBank/DDBJ databases">
        <title>Genomic Encyclopedia of Archaeal and Bacterial Type Strains, Phase II (KMG-II): from individual species to whole genera.</title>
        <authorList>
            <person name="Goeker M."/>
        </authorList>
    </citation>
    <scope>NUCLEOTIDE SEQUENCE [LARGE SCALE GENOMIC DNA]</scope>
    <source>
        <strain evidence="14 16">DSM 2261</strain>
    </source>
</reference>
<evidence type="ECO:0000313" key="16">
    <source>
        <dbReference type="Proteomes" id="UP000256345"/>
    </source>
</evidence>
<evidence type="ECO:0000256" key="8">
    <source>
        <dbReference type="ARBA" id="ARBA00022898"/>
    </source>
</evidence>
<evidence type="ECO:0000313" key="14">
    <source>
        <dbReference type="EMBL" id="REG26062.1"/>
    </source>
</evidence>
<dbReference type="InterPro" id="IPR015421">
    <property type="entry name" value="PyrdxlP-dep_Trfase_major"/>
</dbReference>
<reference evidence="13 15" key="1">
    <citation type="submission" date="2015-05" db="EMBL/GenBank/DDBJ databases">
        <title>Genome assembly of Archangium gephyra DSM 2261.</title>
        <authorList>
            <person name="Sharma G."/>
            <person name="Subramanian S."/>
        </authorList>
    </citation>
    <scope>NUCLEOTIDE SEQUENCE [LARGE SCALE GENOMIC DNA]</scope>
    <source>
        <strain evidence="13 15">DSM 2261</strain>
    </source>
</reference>
<comment type="catalytic activity">
    <reaction evidence="9">
        <text>6-carboxyhexanoyl-[ACP] + L-alanine + H(+) = (8S)-8-amino-7-oxononanoate + holo-[ACP] + CO2</text>
        <dbReference type="Rhea" id="RHEA:42288"/>
        <dbReference type="Rhea" id="RHEA-COMP:9685"/>
        <dbReference type="Rhea" id="RHEA-COMP:9955"/>
        <dbReference type="ChEBI" id="CHEBI:15378"/>
        <dbReference type="ChEBI" id="CHEBI:16526"/>
        <dbReference type="ChEBI" id="CHEBI:57972"/>
        <dbReference type="ChEBI" id="CHEBI:64479"/>
        <dbReference type="ChEBI" id="CHEBI:78846"/>
        <dbReference type="ChEBI" id="CHEBI:149468"/>
        <dbReference type="EC" id="2.3.1.47"/>
    </reaction>
</comment>
<keyword evidence="8 11" id="KW-0663">Pyridoxal phosphate</keyword>
<evidence type="ECO:0000256" key="9">
    <source>
        <dbReference type="ARBA" id="ARBA00047715"/>
    </source>
</evidence>
<dbReference type="EMBL" id="CP011509">
    <property type="protein sequence ID" value="AKJ00894.1"/>
    <property type="molecule type" value="Genomic_DNA"/>
</dbReference>
<keyword evidence="7" id="KW-0093">Biotin biosynthesis</keyword>
<proteinExistence type="inferred from homology"/>
<dbReference type="Proteomes" id="UP000035579">
    <property type="component" value="Chromosome"/>
</dbReference>
<dbReference type="EC" id="2.3.1.47" evidence="5 10"/>
<dbReference type="NCBIfam" id="TIGR00858">
    <property type="entry name" value="bioF"/>
    <property type="match status" value="1"/>
</dbReference>
<dbReference type="PANTHER" id="PTHR13693">
    <property type="entry name" value="CLASS II AMINOTRANSFERASE/8-AMINO-7-OXONONANOATE SYNTHASE"/>
    <property type="match status" value="1"/>
</dbReference>
<evidence type="ECO:0000256" key="10">
    <source>
        <dbReference type="NCBIfam" id="TIGR00858"/>
    </source>
</evidence>
<dbReference type="KEGG" id="age:AA314_02520"/>
<feature type="domain" description="Aminotransferase class I/classII large" evidence="12">
    <location>
        <begin position="43"/>
        <end position="381"/>
    </location>
</feature>
<comment type="pathway">
    <text evidence="2">Cofactor biosynthesis; biotin biosynthesis.</text>
</comment>
<dbReference type="HAMAP" id="MF_01693">
    <property type="entry name" value="BioF_aminotrans_2"/>
    <property type="match status" value="1"/>
</dbReference>
<dbReference type="Pfam" id="PF00155">
    <property type="entry name" value="Aminotran_1_2"/>
    <property type="match status" value="1"/>
</dbReference>
<dbReference type="Proteomes" id="UP000256345">
    <property type="component" value="Unassembled WGS sequence"/>
</dbReference>
<evidence type="ECO:0000256" key="1">
    <source>
        <dbReference type="ARBA" id="ARBA00001933"/>
    </source>
</evidence>
<dbReference type="Gene3D" id="3.40.640.10">
    <property type="entry name" value="Type I PLP-dependent aspartate aminotransferase-like (Major domain)"/>
    <property type="match status" value="1"/>
</dbReference>
<evidence type="ECO:0000256" key="6">
    <source>
        <dbReference type="ARBA" id="ARBA00022679"/>
    </source>
</evidence>